<name>A0ABW0WEV3_STRNO</name>
<dbReference type="EMBL" id="JBHSOE010000016">
    <property type="protein sequence ID" value="MFC5656288.1"/>
    <property type="molecule type" value="Genomic_DNA"/>
</dbReference>
<feature type="compositionally biased region" description="Basic and acidic residues" evidence="1">
    <location>
        <begin position="47"/>
        <end position="56"/>
    </location>
</feature>
<comment type="caution">
    <text evidence="2">The sequence shown here is derived from an EMBL/GenBank/DDBJ whole genome shotgun (WGS) entry which is preliminary data.</text>
</comment>
<organism evidence="2 3">
    <name type="scientific">Streptomyces nogalater</name>
    <dbReference type="NCBI Taxonomy" id="38314"/>
    <lineage>
        <taxon>Bacteria</taxon>
        <taxon>Bacillati</taxon>
        <taxon>Actinomycetota</taxon>
        <taxon>Actinomycetes</taxon>
        <taxon>Kitasatosporales</taxon>
        <taxon>Streptomycetaceae</taxon>
        <taxon>Streptomyces</taxon>
    </lineage>
</organism>
<reference evidence="3" key="1">
    <citation type="journal article" date="2019" name="Int. J. Syst. Evol. Microbiol.">
        <title>The Global Catalogue of Microorganisms (GCM) 10K type strain sequencing project: providing services to taxonomists for standard genome sequencing and annotation.</title>
        <authorList>
            <consortium name="The Broad Institute Genomics Platform"/>
            <consortium name="The Broad Institute Genome Sequencing Center for Infectious Disease"/>
            <person name="Wu L."/>
            <person name="Ma J."/>
        </authorList>
    </citation>
    <scope>NUCLEOTIDE SEQUENCE [LARGE SCALE GENOMIC DNA]</scope>
    <source>
        <strain evidence="3">KCTC 5701</strain>
    </source>
</reference>
<evidence type="ECO:0000313" key="2">
    <source>
        <dbReference type="EMBL" id="MFC5656288.1"/>
    </source>
</evidence>
<accession>A0ABW0WEV3</accession>
<feature type="region of interest" description="Disordered" evidence="1">
    <location>
        <begin position="44"/>
        <end position="70"/>
    </location>
</feature>
<protein>
    <submittedName>
        <fullName evidence="2">Uncharacterized protein</fullName>
    </submittedName>
</protein>
<evidence type="ECO:0000313" key="3">
    <source>
        <dbReference type="Proteomes" id="UP001596065"/>
    </source>
</evidence>
<dbReference type="Proteomes" id="UP001596065">
    <property type="component" value="Unassembled WGS sequence"/>
</dbReference>
<gene>
    <name evidence="2" type="ORF">ACFP3J_12425</name>
</gene>
<keyword evidence="3" id="KW-1185">Reference proteome</keyword>
<evidence type="ECO:0000256" key="1">
    <source>
        <dbReference type="SAM" id="MobiDB-lite"/>
    </source>
</evidence>
<dbReference type="RefSeq" id="WP_344350888.1">
    <property type="nucleotide sequence ID" value="NZ_BAAASM010000037.1"/>
</dbReference>
<proteinExistence type="predicted"/>
<sequence>MPLPLTNIHETVPADPELHGLVLRHIERRRRDGLRRAVEQSLAHRLLGAEDHRRTEPGPPPGNPLPEGRH</sequence>